<dbReference type="PROSITE" id="PS51782">
    <property type="entry name" value="LYSM"/>
    <property type="match status" value="1"/>
</dbReference>
<dbReference type="PROSITE" id="PS00107">
    <property type="entry name" value="PROTEIN_KINASE_ATP"/>
    <property type="match status" value="1"/>
</dbReference>
<evidence type="ECO:0000256" key="8">
    <source>
        <dbReference type="ARBA" id="ARBA00022741"/>
    </source>
</evidence>
<organism evidence="21 22">
    <name type="scientific">Ceratodon purpureus</name>
    <name type="common">Fire moss</name>
    <name type="synonym">Dicranum purpureum</name>
    <dbReference type="NCBI Taxonomy" id="3225"/>
    <lineage>
        <taxon>Eukaryota</taxon>
        <taxon>Viridiplantae</taxon>
        <taxon>Streptophyta</taxon>
        <taxon>Embryophyta</taxon>
        <taxon>Bryophyta</taxon>
        <taxon>Bryophytina</taxon>
        <taxon>Bryopsida</taxon>
        <taxon>Dicranidae</taxon>
        <taxon>Pseudoditrichales</taxon>
        <taxon>Ditrichaceae</taxon>
        <taxon>Ceratodon</taxon>
    </lineage>
</organism>
<dbReference type="InterPro" id="IPR050528">
    <property type="entry name" value="L-type_Lectin-RKs"/>
</dbReference>
<evidence type="ECO:0000256" key="12">
    <source>
        <dbReference type="ARBA" id="ARBA00023136"/>
    </source>
</evidence>
<feature type="transmembrane region" description="Helical" evidence="18">
    <location>
        <begin position="278"/>
        <end position="297"/>
    </location>
</feature>
<reference evidence="21" key="1">
    <citation type="submission" date="2020-06" db="EMBL/GenBank/DDBJ databases">
        <title>WGS assembly of Ceratodon purpureus strain R40.</title>
        <authorList>
            <person name="Carey S.B."/>
            <person name="Jenkins J."/>
            <person name="Shu S."/>
            <person name="Lovell J.T."/>
            <person name="Sreedasyam A."/>
            <person name="Maumus F."/>
            <person name="Tiley G.P."/>
            <person name="Fernandez-Pozo N."/>
            <person name="Barry K."/>
            <person name="Chen C."/>
            <person name="Wang M."/>
            <person name="Lipzen A."/>
            <person name="Daum C."/>
            <person name="Saski C.A."/>
            <person name="Payton A.C."/>
            <person name="Mcbreen J.C."/>
            <person name="Conrad R.E."/>
            <person name="Kollar L.M."/>
            <person name="Olsson S."/>
            <person name="Huttunen S."/>
            <person name="Landis J.B."/>
            <person name="Wickett N.J."/>
            <person name="Johnson M.G."/>
            <person name="Rensing S.A."/>
            <person name="Grimwood J."/>
            <person name="Schmutz J."/>
            <person name="Mcdaniel S.F."/>
        </authorList>
    </citation>
    <scope>NUCLEOTIDE SEQUENCE</scope>
    <source>
        <strain evidence="21">R40</strain>
    </source>
</reference>
<evidence type="ECO:0000256" key="3">
    <source>
        <dbReference type="ARBA" id="ARBA00022475"/>
    </source>
</evidence>
<comment type="catalytic activity">
    <reaction evidence="16">
        <text>L-seryl-[protein] + ATP = O-phospho-L-seryl-[protein] + ADP + H(+)</text>
        <dbReference type="Rhea" id="RHEA:17989"/>
        <dbReference type="Rhea" id="RHEA-COMP:9863"/>
        <dbReference type="Rhea" id="RHEA-COMP:11604"/>
        <dbReference type="ChEBI" id="CHEBI:15378"/>
        <dbReference type="ChEBI" id="CHEBI:29999"/>
        <dbReference type="ChEBI" id="CHEBI:30616"/>
        <dbReference type="ChEBI" id="CHEBI:83421"/>
        <dbReference type="ChEBI" id="CHEBI:456216"/>
        <dbReference type="EC" id="2.7.11.1"/>
    </reaction>
</comment>
<dbReference type="Gene3D" id="1.10.510.10">
    <property type="entry name" value="Transferase(Phosphotransferase) domain 1"/>
    <property type="match status" value="1"/>
</dbReference>
<gene>
    <name evidence="21" type="ORF">KC19_2G233700</name>
</gene>
<keyword evidence="8 17" id="KW-0547">Nucleotide-binding</keyword>
<dbReference type="PROSITE" id="PS50011">
    <property type="entry name" value="PROTEIN_KINASE_DOM"/>
    <property type="match status" value="1"/>
</dbReference>
<dbReference type="AlphaFoldDB" id="A0A8T0IYF4"/>
<dbReference type="InterPro" id="IPR008271">
    <property type="entry name" value="Ser/Thr_kinase_AS"/>
</dbReference>
<keyword evidence="12 18" id="KW-0472">Membrane</keyword>
<dbReference type="InterPro" id="IPR011009">
    <property type="entry name" value="Kinase-like_dom_sf"/>
</dbReference>
<evidence type="ECO:0000256" key="7">
    <source>
        <dbReference type="ARBA" id="ARBA00022729"/>
    </source>
</evidence>
<dbReference type="InterPro" id="IPR036779">
    <property type="entry name" value="LysM_dom_sf"/>
</dbReference>
<evidence type="ECO:0000256" key="15">
    <source>
        <dbReference type="ARBA" id="ARBA00047899"/>
    </source>
</evidence>
<keyword evidence="10 17" id="KW-0067">ATP-binding</keyword>
<evidence type="ECO:0000313" key="22">
    <source>
        <dbReference type="Proteomes" id="UP000822688"/>
    </source>
</evidence>
<feature type="domain" description="Protein kinase" evidence="19">
    <location>
        <begin position="338"/>
        <end position="638"/>
    </location>
</feature>
<evidence type="ECO:0000256" key="6">
    <source>
        <dbReference type="ARBA" id="ARBA00022692"/>
    </source>
</evidence>
<dbReference type="Pfam" id="PF23473">
    <property type="entry name" value="LysM3_LYK4_5"/>
    <property type="match status" value="1"/>
</dbReference>
<dbReference type="FunFam" id="3.30.200.20:FF:000542">
    <property type="entry name" value="Receptor-like serine/threonine-protein kinase At4g25390"/>
    <property type="match status" value="1"/>
</dbReference>
<dbReference type="InterPro" id="IPR000719">
    <property type="entry name" value="Prot_kinase_dom"/>
</dbReference>
<evidence type="ECO:0000256" key="14">
    <source>
        <dbReference type="ARBA" id="ARBA00023180"/>
    </source>
</evidence>
<evidence type="ECO:0000256" key="13">
    <source>
        <dbReference type="ARBA" id="ARBA00023170"/>
    </source>
</evidence>
<evidence type="ECO:0000256" key="2">
    <source>
        <dbReference type="ARBA" id="ARBA00012513"/>
    </source>
</evidence>
<dbReference type="Pfam" id="PF00069">
    <property type="entry name" value="Pkinase"/>
    <property type="match status" value="1"/>
</dbReference>
<dbReference type="GO" id="GO:0005886">
    <property type="term" value="C:plasma membrane"/>
    <property type="evidence" value="ECO:0007669"/>
    <property type="project" value="UniProtKB-SubCell"/>
</dbReference>
<evidence type="ECO:0000256" key="5">
    <source>
        <dbReference type="ARBA" id="ARBA00022679"/>
    </source>
</evidence>
<accession>A0A8T0IYF4</accession>
<evidence type="ECO:0000256" key="4">
    <source>
        <dbReference type="ARBA" id="ARBA00022527"/>
    </source>
</evidence>
<evidence type="ECO:0000259" key="20">
    <source>
        <dbReference type="PROSITE" id="PS51782"/>
    </source>
</evidence>
<dbReference type="InterPro" id="IPR018392">
    <property type="entry name" value="LysM"/>
</dbReference>
<dbReference type="GO" id="GO:0002229">
    <property type="term" value="P:defense response to oomycetes"/>
    <property type="evidence" value="ECO:0007669"/>
    <property type="project" value="UniProtKB-ARBA"/>
</dbReference>
<evidence type="ECO:0000256" key="11">
    <source>
        <dbReference type="ARBA" id="ARBA00022989"/>
    </source>
</evidence>
<dbReference type="GO" id="GO:0005524">
    <property type="term" value="F:ATP binding"/>
    <property type="evidence" value="ECO:0007669"/>
    <property type="project" value="UniProtKB-UniRule"/>
</dbReference>
<feature type="domain" description="LysM" evidence="20">
    <location>
        <begin position="198"/>
        <end position="242"/>
    </location>
</feature>
<keyword evidence="22" id="KW-1185">Reference proteome</keyword>
<keyword evidence="4" id="KW-0723">Serine/threonine-protein kinase</keyword>
<dbReference type="FunFam" id="1.10.510.10:FF:000240">
    <property type="entry name" value="Lectin-domain containing receptor kinase A4.3"/>
    <property type="match status" value="1"/>
</dbReference>
<dbReference type="Gene3D" id="3.10.350.10">
    <property type="entry name" value="LysM domain"/>
    <property type="match status" value="1"/>
</dbReference>
<dbReference type="EMBL" id="CM026422">
    <property type="protein sequence ID" value="KAG0588315.1"/>
    <property type="molecule type" value="Genomic_DNA"/>
</dbReference>
<evidence type="ECO:0000256" key="10">
    <source>
        <dbReference type="ARBA" id="ARBA00022840"/>
    </source>
</evidence>
<evidence type="ECO:0000256" key="16">
    <source>
        <dbReference type="ARBA" id="ARBA00048679"/>
    </source>
</evidence>
<dbReference type="PANTHER" id="PTHR27007">
    <property type="match status" value="1"/>
</dbReference>
<name>A0A8T0IYF4_CERPU</name>
<proteinExistence type="predicted"/>
<keyword evidence="13" id="KW-0675">Receptor</keyword>
<keyword evidence="3" id="KW-1003">Cell membrane</keyword>
<dbReference type="SMART" id="SM00257">
    <property type="entry name" value="LysM"/>
    <property type="match status" value="2"/>
</dbReference>
<evidence type="ECO:0000256" key="1">
    <source>
        <dbReference type="ARBA" id="ARBA00004251"/>
    </source>
</evidence>
<evidence type="ECO:0000256" key="9">
    <source>
        <dbReference type="ARBA" id="ARBA00022777"/>
    </source>
</evidence>
<dbReference type="EC" id="2.7.11.1" evidence="2"/>
<dbReference type="GO" id="GO:0004674">
    <property type="term" value="F:protein serine/threonine kinase activity"/>
    <property type="evidence" value="ECO:0007669"/>
    <property type="project" value="UniProtKB-KW"/>
</dbReference>
<keyword evidence="11 18" id="KW-1133">Transmembrane helix</keyword>
<dbReference type="InterPro" id="IPR017441">
    <property type="entry name" value="Protein_kinase_ATP_BS"/>
</dbReference>
<dbReference type="Gene3D" id="3.30.200.20">
    <property type="entry name" value="Phosphorylase Kinase, domain 1"/>
    <property type="match status" value="1"/>
</dbReference>
<protein>
    <recommendedName>
        <fullName evidence="2">non-specific serine/threonine protein kinase</fullName>
        <ecNumber evidence="2">2.7.11.1</ecNumber>
    </recommendedName>
</protein>
<dbReference type="PROSITE" id="PS00108">
    <property type="entry name" value="PROTEIN_KINASE_ST"/>
    <property type="match status" value="1"/>
</dbReference>
<comment type="subcellular location">
    <subcellularLocation>
        <location evidence="1">Cell membrane</location>
        <topology evidence="1">Single-pass type I membrane protein</topology>
    </subcellularLocation>
</comment>
<comment type="caution">
    <text evidence="21">The sequence shown here is derived from an EMBL/GenBank/DDBJ whole genome shotgun (WGS) entry which is preliminary data.</text>
</comment>
<sequence length="710" mass="78603">MLHFDIKPSRNILHDVKWIHSRKRTLLLAIVLVWQAAMAPFRTMAQQPYNNTKGYSCNGRDRPCSTYAFYRTFQEQESVAKVASYFKIPPATVADLSGLTDLAPNAILPMGQPLYIPIDCRCHNVTSQMEVPYTIAPRDSFAMVASTIYGALTTYQAMMVSNPRLDVLSLVIGDTAKVPVFCACPTADQIANGTRFLLSYGVYPDETLEIISANFNITVAELSVANELPTNATLWVHTTLLVPLQSLPPIAAMANFPHVVTGPSNMKPTSRSPRSRKVGIFAGLSAAVLLVACLFVARHRRRAPSKKQDELSDFSLVDPNLALRMFAYKELRKATKNFRRSELLGSGGFGAVYKGTLPSGALVAVKQMRMESKHGKESFRAEVTSLSHIRHRNLVQLRGWCHEEEQLLLVYDYMCNGNLHELLFRSSGTRFPLTLRHSVLSGVANALSYLHEECTQCVLHRDIKSSNVLLDADFNAYLGDFGLARLIDHEKVGKTTMMAGTFGYLAPEMVHTGKATKESDVYSFGVLVLEVMCGARPLDMIVMELGDDGVLVDKVWRAHEVGNILQVADSRLGIFEASLGSSGQSGLEDESCMTTQTPDVIMEDKKMITNILQLGLLCCNPNAEDRPSTRLVSQLLLLQSWESMEMSMPPLPRSKPQARYDKPGFSRMLGMVSPSDSELLGIENVEEVGYATSEATTLLSALPNDMWEWV</sequence>
<keyword evidence="9" id="KW-0418">Kinase</keyword>
<dbReference type="InterPro" id="IPR056563">
    <property type="entry name" value="LysM3_LYK4_5"/>
</dbReference>
<feature type="binding site" evidence="17">
    <location>
        <position position="366"/>
    </location>
    <ligand>
        <name>ATP</name>
        <dbReference type="ChEBI" id="CHEBI:30616"/>
    </ligand>
</feature>
<keyword evidence="5" id="KW-0808">Transferase</keyword>
<dbReference type="SUPFAM" id="SSF56112">
    <property type="entry name" value="Protein kinase-like (PK-like)"/>
    <property type="match status" value="1"/>
</dbReference>
<keyword evidence="14" id="KW-0325">Glycoprotein</keyword>
<dbReference type="Proteomes" id="UP000822688">
    <property type="component" value="Chromosome 2"/>
</dbReference>
<keyword evidence="7" id="KW-0732">Signal</keyword>
<evidence type="ECO:0000259" key="19">
    <source>
        <dbReference type="PROSITE" id="PS50011"/>
    </source>
</evidence>
<dbReference type="SMART" id="SM00220">
    <property type="entry name" value="S_TKc"/>
    <property type="match status" value="1"/>
</dbReference>
<keyword evidence="6 18" id="KW-0812">Transmembrane</keyword>
<evidence type="ECO:0000256" key="18">
    <source>
        <dbReference type="SAM" id="Phobius"/>
    </source>
</evidence>
<evidence type="ECO:0000313" key="21">
    <source>
        <dbReference type="EMBL" id="KAG0588315.1"/>
    </source>
</evidence>
<evidence type="ECO:0000256" key="17">
    <source>
        <dbReference type="PROSITE-ProRule" id="PRU10141"/>
    </source>
</evidence>
<comment type="catalytic activity">
    <reaction evidence="15">
        <text>L-threonyl-[protein] + ATP = O-phospho-L-threonyl-[protein] + ADP + H(+)</text>
        <dbReference type="Rhea" id="RHEA:46608"/>
        <dbReference type="Rhea" id="RHEA-COMP:11060"/>
        <dbReference type="Rhea" id="RHEA-COMP:11605"/>
        <dbReference type="ChEBI" id="CHEBI:15378"/>
        <dbReference type="ChEBI" id="CHEBI:30013"/>
        <dbReference type="ChEBI" id="CHEBI:30616"/>
        <dbReference type="ChEBI" id="CHEBI:61977"/>
        <dbReference type="ChEBI" id="CHEBI:456216"/>
        <dbReference type="EC" id="2.7.11.1"/>
    </reaction>
</comment>